<name>A0A3E3ILC2_9FIRM</name>
<sequence>MVYVQPLADALKKGFEGGFFMQHHSFGKKLLSYSVALCVCLGMAPAAWAADSYNDFDYITSHVNLHTGGQLKITRPADDLTTSASSYFITGNSDPNQSLTMNGETVAVRGAGGSFGVLVSIDEGVNTFVFRQGGASATVNITKGADVVATISDVRSPAPDYDCAAYSGDEITLSCIAPSGATVTAKVGGRTVSLKQAAATARAGVPATFSARLTAPSANGTEELGPVTYTMQYNGKTASATSEGSVFINGDGRLVVQVKNAAASLYLDENMSAFIESPRRGGTDLVAEIKGNLYRLSTGGWIPRSSVRPLTGSVSLKNKVSDVTIDVSEKGETYTLHGTANPMFRAYMDGEKLFVRLYNTTGVESIKPYADSGLFSSVKVTEEDGSTVLQFMLSGQRRLWGYDISYEDGNILIYAKYAPRLSGGGQPLAGVTIAVDAGHGGTDPGAIGIPGTDGAMEKDITLASAIAVQKRLESLGAHVVMCRTDDSDVSMNDRMDLTRAYEADFFISLHCNSLNYSQDMNKIGGTEVYYYESIAKELAATLSANLSEYTSRTNRGPKQSNFRVTLNTFAPSVLVEMGFVTNPAEYDSMASRQGIYRTANAVSDGVLALLS</sequence>
<dbReference type="PANTHER" id="PTHR30404">
    <property type="entry name" value="N-ACETYLMURAMOYL-L-ALANINE AMIDASE"/>
    <property type="match status" value="1"/>
</dbReference>
<dbReference type="InterPro" id="IPR013783">
    <property type="entry name" value="Ig-like_fold"/>
</dbReference>
<dbReference type="Gene3D" id="2.60.40.10">
    <property type="entry name" value="Immunoglobulins"/>
    <property type="match status" value="1"/>
</dbReference>
<evidence type="ECO:0000256" key="1">
    <source>
        <dbReference type="ARBA" id="ARBA00022801"/>
    </source>
</evidence>
<organism evidence="4 5">
    <name type="scientific">Anaerotruncus colihominis</name>
    <dbReference type="NCBI Taxonomy" id="169435"/>
    <lineage>
        <taxon>Bacteria</taxon>
        <taxon>Bacillati</taxon>
        <taxon>Bacillota</taxon>
        <taxon>Clostridia</taxon>
        <taxon>Eubacteriales</taxon>
        <taxon>Oscillospiraceae</taxon>
        <taxon>Anaerotruncus</taxon>
    </lineage>
</organism>
<dbReference type="Pfam" id="PF01520">
    <property type="entry name" value="Amidase_3"/>
    <property type="match status" value="1"/>
</dbReference>
<dbReference type="GO" id="GO:0030288">
    <property type="term" value="C:outer membrane-bounded periplasmic space"/>
    <property type="evidence" value="ECO:0007669"/>
    <property type="project" value="TreeGrafter"/>
</dbReference>
<dbReference type="Proteomes" id="UP000260828">
    <property type="component" value="Unassembled WGS sequence"/>
</dbReference>
<dbReference type="CDD" id="cd02696">
    <property type="entry name" value="MurNAc-LAA"/>
    <property type="match status" value="1"/>
</dbReference>
<dbReference type="InterPro" id="IPR050695">
    <property type="entry name" value="N-acetylmuramoyl_amidase_3"/>
</dbReference>
<accession>A0A3E3ILC2</accession>
<comment type="caution">
    <text evidence="4">The sequence shown here is derived from an EMBL/GenBank/DDBJ whole genome shotgun (WGS) entry which is preliminary data.</text>
</comment>
<evidence type="ECO:0000313" key="5">
    <source>
        <dbReference type="Proteomes" id="UP000260828"/>
    </source>
</evidence>
<dbReference type="SUPFAM" id="SSF53187">
    <property type="entry name" value="Zn-dependent exopeptidases"/>
    <property type="match status" value="1"/>
</dbReference>
<reference evidence="4 5" key="1">
    <citation type="submission" date="2018-08" db="EMBL/GenBank/DDBJ databases">
        <title>A genome reference for cultivated species of the human gut microbiota.</title>
        <authorList>
            <person name="Zou Y."/>
            <person name="Xue W."/>
            <person name="Luo G."/>
        </authorList>
    </citation>
    <scope>NUCLEOTIDE SEQUENCE [LARGE SCALE GENOMIC DNA]</scope>
    <source>
        <strain evidence="4 5">TF05-12AC</strain>
    </source>
</reference>
<dbReference type="GO" id="GO:0008745">
    <property type="term" value="F:N-acetylmuramoyl-L-alanine amidase activity"/>
    <property type="evidence" value="ECO:0007669"/>
    <property type="project" value="InterPro"/>
</dbReference>
<feature type="chain" id="PRO_5017633141" evidence="2">
    <location>
        <begin position="50"/>
        <end position="611"/>
    </location>
</feature>
<evidence type="ECO:0000259" key="3">
    <source>
        <dbReference type="SMART" id="SM00646"/>
    </source>
</evidence>
<dbReference type="InterPro" id="IPR002508">
    <property type="entry name" value="MurNAc-LAA_cat"/>
</dbReference>
<keyword evidence="2" id="KW-0732">Signal</keyword>
<keyword evidence="1" id="KW-0378">Hydrolase</keyword>
<dbReference type="AlphaFoldDB" id="A0A3E3ILC2"/>
<proteinExistence type="predicted"/>
<dbReference type="Gene3D" id="3.40.630.40">
    <property type="entry name" value="Zn-dependent exopeptidases"/>
    <property type="match status" value="1"/>
</dbReference>
<feature type="domain" description="MurNAc-LAA" evidence="3">
    <location>
        <begin position="495"/>
        <end position="607"/>
    </location>
</feature>
<protein>
    <submittedName>
        <fullName evidence="4">N-acetylmuramoyl-L-alanine amidase</fullName>
    </submittedName>
</protein>
<dbReference type="GO" id="GO:0009253">
    <property type="term" value="P:peptidoglycan catabolic process"/>
    <property type="evidence" value="ECO:0007669"/>
    <property type="project" value="InterPro"/>
</dbReference>
<dbReference type="EMBL" id="QVME01000004">
    <property type="protein sequence ID" value="RGE67802.1"/>
    <property type="molecule type" value="Genomic_DNA"/>
</dbReference>
<dbReference type="SMART" id="SM00646">
    <property type="entry name" value="Ami_3"/>
    <property type="match status" value="1"/>
</dbReference>
<dbReference type="OrthoDB" id="9772024at2"/>
<evidence type="ECO:0000313" key="4">
    <source>
        <dbReference type="EMBL" id="RGE67802.1"/>
    </source>
</evidence>
<feature type="signal peptide" evidence="2">
    <location>
        <begin position="1"/>
        <end position="49"/>
    </location>
</feature>
<evidence type="ECO:0000256" key="2">
    <source>
        <dbReference type="SAM" id="SignalP"/>
    </source>
</evidence>
<dbReference type="PANTHER" id="PTHR30404:SF0">
    <property type="entry name" value="N-ACETYLMURAMOYL-L-ALANINE AMIDASE AMIC"/>
    <property type="match status" value="1"/>
</dbReference>
<gene>
    <name evidence="4" type="ORF">DXC40_09995</name>
</gene>